<reference evidence="1" key="1">
    <citation type="submission" date="2021-06" db="EMBL/GenBank/DDBJ databases">
        <authorList>
            <person name="Kallberg Y."/>
            <person name="Tangrot J."/>
            <person name="Rosling A."/>
        </authorList>
    </citation>
    <scope>NUCLEOTIDE SEQUENCE</scope>
    <source>
        <strain evidence="1">MA461A</strain>
    </source>
</reference>
<protein>
    <submittedName>
        <fullName evidence="1">20761_t:CDS:1</fullName>
    </submittedName>
</protein>
<keyword evidence="2" id="KW-1185">Reference proteome</keyword>
<dbReference type="EMBL" id="CAJVQC010115322">
    <property type="protein sequence ID" value="CAG8836636.1"/>
    <property type="molecule type" value="Genomic_DNA"/>
</dbReference>
<evidence type="ECO:0000313" key="1">
    <source>
        <dbReference type="EMBL" id="CAG8836636.1"/>
    </source>
</evidence>
<evidence type="ECO:0000313" key="2">
    <source>
        <dbReference type="Proteomes" id="UP000789920"/>
    </source>
</evidence>
<organism evidence="1 2">
    <name type="scientific">Racocetra persica</name>
    <dbReference type="NCBI Taxonomy" id="160502"/>
    <lineage>
        <taxon>Eukaryota</taxon>
        <taxon>Fungi</taxon>
        <taxon>Fungi incertae sedis</taxon>
        <taxon>Mucoromycota</taxon>
        <taxon>Glomeromycotina</taxon>
        <taxon>Glomeromycetes</taxon>
        <taxon>Diversisporales</taxon>
        <taxon>Gigasporaceae</taxon>
        <taxon>Racocetra</taxon>
    </lineage>
</organism>
<feature type="non-terminal residue" evidence="1">
    <location>
        <position position="1"/>
    </location>
</feature>
<accession>A0ACA9SDS7</accession>
<proteinExistence type="predicted"/>
<comment type="caution">
    <text evidence="1">The sequence shown here is derived from an EMBL/GenBank/DDBJ whole genome shotgun (WGS) entry which is preliminary data.</text>
</comment>
<sequence length="280" mass="32027">VPMYSNEYCQLVSELHSVEEVSQRARHSIAMLEWSVLNYEILLKSGWNGQRKFYTISTPRIEFKYVSQIFARHPNNQVRSMATALSSLKTKGRIHSSETSLTVLMRWLFRSKTECYYDIDELTAVSVILAVSLYQSTPCRGFGSVSSESHVKIELWSKIFSAVFALHNSKFHPTWELQHLISGNAGRGSSRSDFAAVVNNQDGLQFTFFLVEFEKNGFEIHKDNVVIIAEAVYELNRILSLIHYPTEEEVNKICLHMGLVNRTNIHLNTLAPVYNQKDAT</sequence>
<name>A0ACA9SDS7_9GLOM</name>
<gene>
    <name evidence="1" type="ORF">RPERSI_LOCUS30005</name>
</gene>
<feature type="non-terminal residue" evidence="1">
    <location>
        <position position="280"/>
    </location>
</feature>
<dbReference type="Proteomes" id="UP000789920">
    <property type="component" value="Unassembled WGS sequence"/>
</dbReference>